<accession>A0A919S3T7</accession>
<name>A0A919S3T7_9ACTN</name>
<organism evidence="2 3">
    <name type="scientific">Actinoplanes auranticolor</name>
    <dbReference type="NCBI Taxonomy" id="47988"/>
    <lineage>
        <taxon>Bacteria</taxon>
        <taxon>Bacillati</taxon>
        <taxon>Actinomycetota</taxon>
        <taxon>Actinomycetes</taxon>
        <taxon>Micromonosporales</taxon>
        <taxon>Micromonosporaceae</taxon>
        <taxon>Actinoplanes</taxon>
    </lineage>
</organism>
<evidence type="ECO:0000313" key="3">
    <source>
        <dbReference type="Proteomes" id="UP000681340"/>
    </source>
</evidence>
<protein>
    <submittedName>
        <fullName evidence="2">Uncharacterized protein</fullName>
    </submittedName>
</protein>
<gene>
    <name evidence="2" type="ORF">Aau02nite_09020</name>
</gene>
<evidence type="ECO:0000256" key="1">
    <source>
        <dbReference type="SAM" id="MobiDB-lite"/>
    </source>
</evidence>
<dbReference type="AlphaFoldDB" id="A0A919S3T7"/>
<feature type="region of interest" description="Disordered" evidence="1">
    <location>
        <begin position="31"/>
        <end position="62"/>
    </location>
</feature>
<dbReference type="EMBL" id="BOQL01000008">
    <property type="protein sequence ID" value="GIM64220.1"/>
    <property type="molecule type" value="Genomic_DNA"/>
</dbReference>
<keyword evidence="3" id="KW-1185">Reference proteome</keyword>
<proteinExistence type="predicted"/>
<reference evidence="2" key="1">
    <citation type="submission" date="2021-03" db="EMBL/GenBank/DDBJ databases">
        <title>Whole genome shotgun sequence of Actinoplanes auranticolor NBRC 12245.</title>
        <authorList>
            <person name="Komaki H."/>
            <person name="Tamura T."/>
        </authorList>
    </citation>
    <scope>NUCLEOTIDE SEQUENCE</scope>
    <source>
        <strain evidence="2">NBRC 12245</strain>
    </source>
</reference>
<sequence>MEGRRRAQSPDMLAADSGPSGVALLYPLLGFRKPADPDPTPAARSFDPSAGPLSPKPTSPGPLCCGTGDLNLCRGARQLERHLYGAAR</sequence>
<comment type="caution">
    <text evidence="2">The sequence shown here is derived from an EMBL/GenBank/DDBJ whole genome shotgun (WGS) entry which is preliminary data.</text>
</comment>
<dbReference type="Proteomes" id="UP000681340">
    <property type="component" value="Unassembled WGS sequence"/>
</dbReference>
<evidence type="ECO:0000313" key="2">
    <source>
        <dbReference type="EMBL" id="GIM64220.1"/>
    </source>
</evidence>